<organism evidence="3 4">
    <name type="scientific">Breznakiella homolactica</name>
    <dbReference type="NCBI Taxonomy" id="2798577"/>
    <lineage>
        <taxon>Bacteria</taxon>
        <taxon>Pseudomonadati</taxon>
        <taxon>Spirochaetota</taxon>
        <taxon>Spirochaetia</taxon>
        <taxon>Spirochaetales</taxon>
        <taxon>Breznakiellaceae</taxon>
        <taxon>Breznakiella</taxon>
    </lineage>
</organism>
<dbReference type="InterPro" id="IPR025736">
    <property type="entry name" value="PucR_C-HTH_dom"/>
</dbReference>
<name>A0A7T7XPQ8_9SPIR</name>
<dbReference type="InterPro" id="IPR000160">
    <property type="entry name" value="GGDEF_dom"/>
</dbReference>
<dbReference type="EMBL" id="CP067089">
    <property type="protein sequence ID" value="QQO10230.1"/>
    <property type="molecule type" value="Genomic_DNA"/>
</dbReference>
<dbReference type="Pfam" id="PF13556">
    <property type="entry name" value="HTH_30"/>
    <property type="match status" value="1"/>
</dbReference>
<dbReference type="Proteomes" id="UP000595917">
    <property type="component" value="Chromosome"/>
</dbReference>
<protein>
    <submittedName>
        <fullName evidence="3">Helix-turn-helix domain-containing protein</fullName>
    </submittedName>
</protein>
<dbReference type="InterPro" id="IPR051448">
    <property type="entry name" value="CdaR-like_regulators"/>
</dbReference>
<comment type="similarity">
    <text evidence="1">Belongs to the CdaR family.</text>
</comment>
<dbReference type="Pfam" id="PF17853">
    <property type="entry name" value="GGDEF_2"/>
    <property type="match status" value="1"/>
</dbReference>
<dbReference type="InterPro" id="IPR042070">
    <property type="entry name" value="PucR_C-HTH_sf"/>
</dbReference>
<sequence length="378" mass="42526">MTISKEIALRIVSDISGIINQHVNMMNDQGIIIASTDAARIGTYHAAAYRIIDEKLQELTIFDDDEYEGTRKGINVPVMLNGDIAGVIGVTGEYSEVSKYSQIIRRMTEILLLESYSAELKNLEDRIRQRFLGDWLSNETVPYEQAFVERGRGMGIDVTIPRRILAAEISGLSAYSDNLKGQRIIDSVNRSVRRITEEISGSVFVRTASSMICLLAGCDDAKLRSVAEKIQDQIQKQYGLSIAAGIDEPSQKLSRALEKAQKALAAARGVPGNIRFYSEINLEIFMDEVSPASKMEFIRHIFGGYTDREMEKPIHLLRVYFDTNGSVSRTAERLCIHKNTLQYHLNKLHERTGLNPRNMADAALYYLAIQFFGDIKKF</sequence>
<dbReference type="InterPro" id="IPR009057">
    <property type="entry name" value="Homeodomain-like_sf"/>
</dbReference>
<accession>A0A7T7XPQ8</accession>
<evidence type="ECO:0000256" key="1">
    <source>
        <dbReference type="ARBA" id="ARBA00006754"/>
    </source>
</evidence>
<evidence type="ECO:0000259" key="2">
    <source>
        <dbReference type="PROSITE" id="PS50887"/>
    </source>
</evidence>
<dbReference type="KEGG" id="bhc:JFL75_04735"/>
<feature type="domain" description="GGDEF" evidence="2">
    <location>
        <begin position="160"/>
        <end position="280"/>
    </location>
</feature>
<dbReference type="InterPro" id="IPR041522">
    <property type="entry name" value="CdaR_GGDEF"/>
</dbReference>
<dbReference type="Pfam" id="PF05651">
    <property type="entry name" value="Diacid_rec"/>
    <property type="match status" value="1"/>
</dbReference>
<dbReference type="PANTHER" id="PTHR33744:SF16">
    <property type="entry name" value="CARBOHYDRATE DIACID REGULATOR"/>
    <property type="match status" value="1"/>
</dbReference>
<dbReference type="PANTHER" id="PTHR33744">
    <property type="entry name" value="CARBOHYDRATE DIACID REGULATOR"/>
    <property type="match status" value="1"/>
</dbReference>
<evidence type="ECO:0000313" key="4">
    <source>
        <dbReference type="Proteomes" id="UP000595917"/>
    </source>
</evidence>
<dbReference type="AlphaFoldDB" id="A0A7T7XPQ8"/>
<dbReference type="Gene3D" id="1.10.10.2840">
    <property type="entry name" value="PucR C-terminal helix-turn-helix domain"/>
    <property type="match status" value="1"/>
</dbReference>
<proteinExistence type="inferred from homology"/>
<dbReference type="InterPro" id="IPR008599">
    <property type="entry name" value="Diacid_rec"/>
</dbReference>
<evidence type="ECO:0000313" key="3">
    <source>
        <dbReference type="EMBL" id="QQO10230.1"/>
    </source>
</evidence>
<reference evidence="3" key="1">
    <citation type="submission" date="2021-01" db="EMBL/GenBank/DDBJ databases">
        <title>Description of Breznakiella homolactica.</title>
        <authorList>
            <person name="Song Y."/>
            <person name="Brune A."/>
        </authorList>
    </citation>
    <scope>NUCLEOTIDE SEQUENCE</scope>
    <source>
        <strain evidence="3">RmG30</strain>
    </source>
</reference>
<dbReference type="PROSITE" id="PS50887">
    <property type="entry name" value="GGDEF"/>
    <property type="match status" value="1"/>
</dbReference>
<gene>
    <name evidence="3" type="ORF">JFL75_04735</name>
</gene>
<dbReference type="RefSeq" id="WP_215627534.1">
    <property type="nucleotide sequence ID" value="NZ_CP067089.2"/>
</dbReference>
<dbReference type="SUPFAM" id="SSF46689">
    <property type="entry name" value="Homeodomain-like"/>
    <property type="match status" value="1"/>
</dbReference>
<keyword evidence="4" id="KW-1185">Reference proteome</keyword>